<name>A0AAN8WH44_HALRR</name>
<evidence type="ECO:0000313" key="4">
    <source>
        <dbReference type="EMBL" id="KAK7063214.1"/>
    </source>
</evidence>
<comment type="similarity">
    <text evidence="2">Belongs to the perilipin family.</text>
</comment>
<accession>A0AAN8WH44</accession>
<dbReference type="InterPro" id="IPR004279">
    <property type="entry name" value="Perilipin"/>
</dbReference>
<keyword evidence="5" id="KW-1185">Reference proteome</keyword>
<protein>
    <submittedName>
        <fullName evidence="4">Uncharacterized protein</fullName>
    </submittedName>
</protein>
<gene>
    <name evidence="4" type="ORF">SK128_004826</name>
</gene>
<evidence type="ECO:0000256" key="2">
    <source>
        <dbReference type="ARBA" id="ARBA00006311"/>
    </source>
</evidence>
<evidence type="ECO:0000256" key="3">
    <source>
        <dbReference type="ARBA" id="ARBA00022677"/>
    </source>
</evidence>
<comment type="caution">
    <text evidence="4">The sequence shown here is derived from an EMBL/GenBank/DDBJ whole genome shotgun (WGS) entry which is preliminary data.</text>
</comment>
<evidence type="ECO:0000256" key="1">
    <source>
        <dbReference type="ARBA" id="ARBA00004502"/>
    </source>
</evidence>
<dbReference type="GO" id="GO:0005829">
    <property type="term" value="C:cytosol"/>
    <property type="evidence" value="ECO:0007669"/>
    <property type="project" value="TreeGrafter"/>
</dbReference>
<dbReference type="GO" id="GO:0010890">
    <property type="term" value="P:positive regulation of triglyceride storage"/>
    <property type="evidence" value="ECO:0007669"/>
    <property type="project" value="TreeGrafter"/>
</dbReference>
<reference evidence="4 5" key="1">
    <citation type="submission" date="2023-11" db="EMBL/GenBank/DDBJ databases">
        <title>Halocaridina rubra genome assembly.</title>
        <authorList>
            <person name="Smith C."/>
        </authorList>
    </citation>
    <scope>NUCLEOTIDE SEQUENCE [LARGE SCALE GENOMIC DNA]</scope>
    <source>
        <strain evidence="4">EP-1</strain>
        <tissue evidence="4">Whole</tissue>
    </source>
</reference>
<dbReference type="Pfam" id="PF03036">
    <property type="entry name" value="Perilipin"/>
    <property type="match status" value="1"/>
</dbReference>
<keyword evidence="3" id="KW-0551">Lipid droplet</keyword>
<comment type="subcellular location">
    <subcellularLocation>
        <location evidence="1">Lipid droplet</location>
    </subcellularLocation>
</comment>
<dbReference type="PANTHER" id="PTHR14024:SF49">
    <property type="entry name" value="LIPID STORAGE DROPLETS SURFACE-BINDING PROTEIN 1"/>
    <property type="match status" value="1"/>
</dbReference>
<dbReference type="GO" id="GO:0019915">
    <property type="term" value="P:lipid storage"/>
    <property type="evidence" value="ECO:0007669"/>
    <property type="project" value="TreeGrafter"/>
</dbReference>
<dbReference type="PANTHER" id="PTHR14024">
    <property type="entry name" value="PERILIPIN"/>
    <property type="match status" value="1"/>
</dbReference>
<organism evidence="4 5">
    <name type="scientific">Halocaridina rubra</name>
    <name type="common">Hawaiian red shrimp</name>
    <dbReference type="NCBI Taxonomy" id="373956"/>
    <lineage>
        <taxon>Eukaryota</taxon>
        <taxon>Metazoa</taxon>
        <taxon>Ecdysozoa</taxon>
        <taxon>Arthropoda</taxon>
        <taxon>Crustacea</taxon>
        <taxon>Multicrustacea</taxon>
        <taxon>Malacostraca</taxon>
        <taxon>Eumalacostraca</taxon>
        <taxon>Eucarida</taxon>
        <taxon>Decapoda</taxon>
        <taxon>Pleocyemata</taxon>
        <taxon>Caridea</taxon>
        <taxon>Atyoidea</taxon>
        <taxon>Atyidae</taxon>
        <taxon>Halocaridina</taxon>
    </lineage>
</organism>
<proteinExistence type="inferred from homology"/>
<sequence length="542" mass="58654">MPKCSGIVTTRKERNFFSQKDTDMAPDSQCVTQTSVETMPAFVNRVLALPALDQAASIYRNTKDQQYVGTALKLAEAAGVTVVSATGSAVKPIATPIANHVVGGWAAVDAIACRWLDNMEKAMPIITKPPDEIVSDTRKIVSDTRNFVMTSLAGQPLSEEPTLKAAIATRASGIVVRASSSNYGRAITDMADSFLYSAHIAVDTYLPPEEGDLHHSDGVEGSIGTKAMSLASKTQARLRRSAQHLFEYHVESNEDEVVIYPLHMHENGNFLNSHWNENCSGNTYMDTVLNVVSMGGEMVGQTISVAANTVGLGYFFVSQKMKTLNSLVIASAGATFTIISTSADTFCSTISPVMAMLNNYMTLTIYTTKSAAKNVVCTVYGAGFSAVSVIQSRGAMVMRAASTFVQRSAESLNTVQYHAINSLTHMKNTGADNIRNLAPILPDPMTKMIHRTQNQLVSISNGISSESLTKVSRVAFQLPGRIPHATFHLLSNNYVLIHVQIWVVDFQRRLAALVKNGTPKENGRVLSESTRETAKLFASALN</sequence>
<dbReference type="AlphaFoldDB" id="A0AAN8WH44"/>
<evidence type="ECO:0000313" key="5">
    <source>
        <dbReference type="Proteomes" id="UP001381693"/>
    </source>
</evidence>
<dbReference type="Proteomes" id="UP001381693">
    <property type="component" value="Unassembled WGS sequence"/>
</dbReference>
<dbReference type="GO" id="GO:0005811">
    <property type="term" value="C:lipid droplet"/>
    <property type="evidence" value="ECO:0007669"/>
    <property type="project" value="UniProtKB-SubCell"/>
</dbReference>
<dbReference type="EMBL" id="JAXCGZ010020909">
    <property type="protein sequence ID" value="KAK7063214.1"/>
    <property type="molecule type" value="Genomic_DNA"/>
</dbReference>